<dbReference type="GO" id="GO:0043001">
    <property type="term" value="P:Golgi to plasma membrane protein transport"/>
    <property type="evidence" value="ECO:0007669"/>
    <property type="project" value="TreeGrafter"/>
</dbReference>
<accession>A0A9N9GYU5</accession>
<comment type="caution">
    <text evidence="2">The sequence shown here is derived from an EMBL/GenBank/DDBJ whole genome shotgun (WGS) entry which is preliminary data.</text>
</comment>
<sequence length="436" mass="48824">LNRLKLSENSQILNKLFLAYETIQTTTMINLQHDNSTRREQRLDLSVVPGKNIGWFRLGTSVWDIINFLREQSRIIPSVDLKYTDESPIMTDLFLSLPANGINMRFDGPTQRLKSIEVNDFSKLRLTYQDSEVSPTYPGELDKTKNEYTLSYPGVSFVFPIPEEHISLFVSSTDLPLELPDGTSPLLSRLHTYHGANFRNVTAPPLLRNANPENIGCNGDLGEVESIVAELKRGITVNFLARNNSNQISVEILLNVTTPQDLIVDIGSPLRIFYKEEDKMRIHSKDIGNDSAEDGDITSNNTLSNGVENHKIILHGNVPGHYDFQRYKRCPYKILLQQKITSNYDADNEVAKLEVFGEDDDIQSTSVSTQNGINYISSEMKIDKITELIGPPSGRPLIFNRGAGGQNPFGPTELSGYDGAVFEVMKNGHVATITLF</sequence>
<dbReference type="InterPro" id="IPR039156">
    <property type="entry name" value="PHAF1/BROMI"/>
</dbReference>
<dbReference type="InterPro" id="IPR005373">
    <property type="entry name" value="PHAF1"/>
</dbReference>
<gene>
    <name evidence="2" type="ORF">CPELLU_LOCUS9006</name>
</gene>
<reference evidence="2" key="1">
    <citation type="submission" date="2021-06" db="EMBL/GenBank/DDBJ databases">
        <authorList>
            <person name="Kallberg Y."/>
            <person name="Tangrot J."/>
            <person name="Rosling A."/>
        </authorList>
    </citation>
    <scope>NUCLEOTIDE SEQUENCE</scope>
    <source>
        <strain evidence="2">FL966</strain>
    </source>
</reference>
<evidence type="ECO:0000313" key="2">
    <source>
        <dbReference type="EMBL" id="CAG8644214.1"/>
    </source>
</evidence>
<dbReference type="PANTHER" id="PTHR13465">
    <property type="entry name" value="UPF0183 PROTEIN"/>
    <property type="match status" value="1"/>
</dbReference>
<dbReference type="PANTHER" id="PTHR13465:SF2">
    <property type="entry name" value="PHAGOSOME ASSEMBLY FACTOR 1"/>
    <property type="match status" value="1"/>
</dbReference>
<evidence type="ECO:0000313" key="3">
    <source>
        <dbReference type="Proteomes" id="UP000789759"/>
    </source>
</evidence>
<dbReference type="AlphaFoldDB" id="A0A9N9GYU5"/>
<evidence type="ECO:0000256" key="1">
    <source>
        <dbReference type="ARBA" id="ARBA00024339"/>
    </source>
</evidence>
<dbReference type="Proteomes" id="UP000789759">
    <property type="component" value="Unassembled WGS sequence"/>
</dbReference>
<comment type="similarity">
    <text evidence="1">Belongs to the PHAF1 family.</text>
</comment>
<keyword evidence="3" id="KW-1185">Reference proteome</keyword>
<dbReference type="Pfam" id="PF03676">
    <property type="entry name" value="PHAF1"/>
    <property type="match status" value="1"/>
</dbReference>
<feature type="non-terminal residue" evidence="2">
    <location>
        <position position="436"/>
    </location>
</feature>
<organism evidence="2 3">
    <name type="scientific">Cetraspora pellucida</name>
    <dbReference type="NCBI Taxonomy" id="1433469"/>
    <lineage>
        <taxon>Eukaryota</taxon>
        <taxon>Fungi</taxon>
        <taxon>Fungi incertae sedis</taxon>
        <taxon>Mucoromycota</taxon>
        <taxon>Glomeromycotina</taxon>
        <taxon>Glomeromycetes</taxon>
        <taxon>Diversisporales</taxon>
        <taxon>Gigasporaceae</taxon>
        <taxon>Cetraspora</taxon>
    </lineage>
</organism>
<name>A0A9N9GYU5_9GLOM</name>
<dbReference type="EMBL" id="CAJVQA010006650">
    <property type="protein sequence ID" value="CAG8644214.1"/>
    <property type="molecule type" value="Genomic_DNA"/>
</dbReference>
<protein>
    <submittedName>
        <fullName evidence="2">6011_t:CDS:1</fullName>
    </submittedName>
</protein>
<dbReference type="GO" id="GO:0005802">
    <property type="term" value="C:trans-Golgi network"/>
    <property type="evidence" value="ECO:0007669"/>
    <property type="project" value="TreeGrafter"/>
</dbReference>
<dbReference type="OrthoDB" id="411211at2759"/>
<proteinExistence type="inferred from homology"/>